<sequence length="244" mass="27202">MHSANGVGNNQKEKTFTFAIFAIGIAIFVMLVILLFVNCCKKSNSSKVQSNVNPRETHFLLNQSNQQTHMVEVALKTFNSPIQQENYYVFGSGEGDQSTIPVMIDEPTPTRNQSSILKQHPYSMNSSYATAYDPSSQQHYGRHVQFYAPPPSAASLSTTYGVVKQIPYTLRKANSTSTHSYVSESMPPPPYEYLHRPLPQQEGSSNSSNYYTLRSHTKSGRRPPANSRQGTTAESSDSEESNYL</sequence>
<proteinExistence type="predicted"/>
<dbReference type="WBParaSite" id="RSKR_0000129300.1">
    <property type="protein sequence ID" value="RSKR_0000129300.1"/>
    <property type="gene ID" value="RSKR_0000129300"/>
</dbReference>
<accession>A0AC35TK40</accession>
<organism evidence="1 2">
    <name type="scientific">Rhabditophanes sp. KR3021</name>
    <dbReference type="NCBI Taxonomy" id="114890"/>
    <lineage>
        <taxon>Eukaryota</taxon>
        <taxon>Metazoa</taxon>
        <taxon>Ecdysozoa</taxon>
        <taxon>Nematoda</taxon>
        <taxon>Chromadorea</taxon>
        <taxon>Rhabditida</taxon>
        <taxon>Tylenchina</taxon>
        <taxon>Panagrolaimomorpha</taxon>
        <taxon>Strongyloidoidea</taxon>
        <taxon>Alloionematidae</taxon>
        <taxon>Rhabditophanes</taxon>
    </lineage>
</organism>
<evidence type="ECO:0000313" key="1">
    <source>
        <dbReference type="Proteomes" id="UP000095286"/>
    </source>
</evidence>
<evidence type="ECO:0000313" key="2">
    <source>
        <dbReference type="WBParaSite" id="RSKR_0000129300.1"/>
    </source>
</evidence>
<reference evidence="2" key="1">
    <citation type="submission" date="2016-11" db="UniProtKB">
        <authorList>
            <consortium name="WormBaseParasite"/>
        </authorList>
    </citation>
    <scope>IDENTIFICATION</scope>
    <source>
        <strain evidence="2">KR3021</strain>
    </source>
</reference>
<dbReference type="Proteomes" id="UP000095286">
    <property type="component" value="Unplaced"/>
</dbReference>
<name>A0AC35TK40_9BILA</name>
<protein>
    <submittedName>
        <fullName evidence="2">Uncharacterized protein</fullName>
    </submittedName>
</protein>